<feature type="non-terminal residue" evidence="1">
    <location>
        <position position="1"/>
    </location>
</feature>
<gene>
    <name evidence="1" type="ORF">METZ01_LOCUS469708</name>
</gene>
<dbReference type="Pfam" id="PF13602">
    <property type="entry name" value="ADH_zinc_N_2"/>
    <property type="match status" value="1"/>
</dbReference>
<sequence>SAMDAGSKDVQGDCLKLAVEGKIRPVIGRKLPLKDAAEGHRLVESNTVIGKVILEP</sequence>
<reference evidence="1" key="1">
    <citation type="submission" date="2018-05" db="EMBL/GenBank/DDBJ databases">
        <authorList>
            <person name="Lanie J.A."/>
            <person name="Ng W.-L."/>
            <person name="Kazmierczak K.M."/>
            <person name="Andrzejewski T.M."/>
            <person name="Davidsen T.M."/>
            <person name="Wayne K.J."/>
            <person name="Tettelin H."/>
            <person name="Glass J.I."/>
            <person name="Rusch D."/>
            <person name="Podicherti R."/>
            <person name="Tsui H.-C.T."/>
            <person name="Winkler M.E."/>
        </authorList>
    </citation>
    <scope>NUCLEOTIDE SEQUENCE</scope>
</reference>
<name>A0A383BAD9_9ZZZZ</name>
<evidence type="ECO:0000313" key="1">
    <source>
        <dbReference type="EMBL" id="SVE16854.1"/>
    </source>
</evidence>
<evidence type="ECO:0008006" key="2">
    <source>
        <dbReference type="Google" id="ProtNLM"/>
    </source>
</evidence>
<protein>
    <recommendedName>
        <fullName evidence="2">Alcohol dehydrogenase-like C-terminal domain-containing protein</fullName>
    </recommendedName>
</protein>
<dbReference type="AlphaFoldDB" id="A0A383BAD9"/>
<proteinExistence type="predicted"/>
<dbReference type="Gene3D" id="3.90.180.10">
    <property type="entry name" value="Medium-chain alcohol dehydrogenases, catalytic domain"/>
    <property type="match status" value="1"/>
</dbReference>
<dbReference type="EMBL" id="UINC01198756">
    <property type="protein sequence ID" value="SVE16854.1"/>
    <property type="molecule type" value="Genomic_DNA"/>
</dbReference>
<accession>A0A383BAD9</accession>
<organism evidence="1">
    <name type="scientific">marine metagenome</name>
    <dbReference type="NCBI Taxonomy" id="408172"/>
    <lineage>
        <taxon>unclassified sequences</taxon>
        <taxon>metagenomes</taxon>
        <taxon>ecological metagenomes</taxon>
    </lineage>
</organism>